<gene>
    <name evidence="8" type="ORF">E6H04_10420</name>
</gene>
<dbReference type="Gene3D" id="3.30.930.10">
    <property type="entry name" value="Bira Bifunctional Protein, Domain 2"/>
    <property type="match status" value="1"/>
</dbReference>
<evidence type="ECO:0000313" key="9">
    <source>
        <dbReference type="Proteomes" id="UP000320048"/>
    </source>
</evidence>
<dbReference type="Pfam" id="PF00152">
    <property type="entry name" value="tRNA-synt_2"/>
    <property type="match status" value="1"/>
</dbReference>
<keyword evidence="4" id="KW-0067">ATP-binding</keyword>
<evidence type="ECO:0000256" key="2">
    <source>
        <dbReference type="ARBA" id="ARBA00022598"/>
    </source>
</evidence>
<accession>A0A537J7J8</accession>
<sequence>LVPVHVDQAGARGPAVRHLSPGSLTALQARLRAAPGDLLLFIADAPRVASTALGRLRLDLGRRLGLVPDRLAFLWVTKFPLFERGQGSDRLAAMHHPFTAPADEDVHLLGSDPLAARAKAYDLVLNGVELGGGSIRIHRRELQARMFDLLGITPEQARDRFGFLLDAFQYGAPPHGGIALGLDRAVMMLAGQETIREVIAFPKTQSAADLMTGAPSAVDPAALDEAHIRLKPPPA</sequence>
<dbReference type="AlphaFoldDB" id="A0A537J7J8"/>
<dbReference type="PANTHER" id="PTHR22594:SF5">
    <property type="entry name" value="ASPARTATE--TRNA LIGASE, MITOCHONDRIAL"/>
    <property type="match status" value="1"/>
</dbReference>
<dbReference type="GO" id="GO:0004815">
    <property type="term" value="F:aspartate-tRNA ligase activity"/>
    <property type="evidence" value="ECO:0007669"/>
    <property type="project" value="TreeGrafter"/>
</dbReference>
<dbReference type="InterPro" id="IPR004364">
    <property type="entry name" value="Aa-tRNA-synt_II"/>
</dbReference>
<evidence type="ECO:0000256" key="1">
    <source>
        <dbReference type="ARBA" id="ARBA00006303"/>
    </source>
</evidence>
<evidence type="ECO:0000256" key="6">
    <source>
        <dbReference type="ARBA" id="ARBA00023146"/>
    </source>
</evidence>
<comment type="caution">
    <text evidence="8">The sequence shown here is derived from an EMBL/GenBank/DDBJ whole genome shotgun (WGS) entry which is preliminary data.</text>
</comment>
<dbReference type="GO" id="GO:0006422">
    <property type="term" value="P:aspartyl-tRNA aminoacylation"/>
    <property type="evidence" value="ECO:0007669"/>
    <property type="project" value="TreeGrafter"/>
</dbReference>
<reference evidence="8 9" key="1">
    <citation type="journal article" date="2019" name="Nat. Microbiol.">
        <title>Mediterranean grassland soil C-N compound turnover is dependent on rainfall and depth, and is mediated by genomically divergent microorganisms.</title>
        <authorList>
            <person name="Diamond S."/>
            <person name="Andeer P.F."/>
            <person name="Li Z."/>
            <person name="Crits-Christoph A."/>
            <person name="Burstein D."/>
            <person name="Anantharaman K."/>
            <person name="Lane K.R."/>
            <person name="Thomas B.C."/>
            <person name="Pan C."/>
            <person name="Northen T.R."/>
            <person name="Banfield J.F."/>
        </authorList>
    </citation>
    <scope>NUCLEOTIDE SEQUENCE [LARGE SCALE GENOMIC DNA]</scope>
    <source>
        <strain evidence="8">NP_7</strain>
    </source>
</reference>
<protein>
    <submittedName>
        <fullName evidence="8">Aspartate--tRNA ligase</fullName>
    </submittedName>
</protein>
<dbReference type="GO" id="GO:0005737">
    <property type="term" value="C:cytoplasm"/>
    <property type="evidence" value="ECO:0007669"/>
    <property type="project" value="InterPro"/>
</dbReference>
<dbReference type="InterPro" id="IPR004115">
    <property type="entry name" value="GAD-like_sf"/>
</dbReference>
<feature type="domain" description="Aminoacyl-tRNA synthetase class II (D/K/N)" evidence="7">
    <location>
        <begin position="68"/>
        <end position="205"/>
    </location>
</feature>
<dbReference type="Proteomes" id="UP000320048">
    <property type="component" value="Unassembled WGS sequence"/>
</dbReference>
<feature type="non-terminal residue" evidence="8">
    <location>
        <position position="1"/>
    </location>
</feature>
<evidence type="ECO:0000256" key="5">
    <source>
        <dbReference type="ARBA" id="ARBA00022917"/>
    </source>
</evidence>
<dbReference type="InterPro" id="IPR002312">
    <property type="entry name" value="Asp/Asn-tRNA-synth_IIb"/>
</dbReference>
<keyword evidence="6" id="KW-0030">Aminoacyl-tRNA synthetase</keyword>
<dbReference type="SUPFAM" id="SSF55681">
    <property type="entry name" value="Class II aaRS and biotin synthetases"/>
    <property type="match status" value="1"/>
</dbReference>
<dbReference type="EMBL" id="VBAO01000279">
    <property type="protein sequence ID" value="TMI79528.1"/>
    <property type="molecule type" value="Genomic_DNA"/>
</dbReference>
<keyword evidence="5" id="KW-0648">Protein biosynthesis</keyword>
<proteinExistence type="inferred from homology"/>
<keyword evidence="2 8" id="KW-0436">Ligase</keyword>
<dbReference type="SUPFAM" id="SSF55261">
    <property type="entry name" value="GAD domain-like"/>
    <property type="match status" value="1"/>
</dbReference>
<dbReference type="PANTHER" id="PTHR22594">
    <property type="entry name" value="ASPARTYL/LYSYL-TRNA SYNTHETASE"/>
    <property type="match status" value="1"/>
</dbReference>
<keyword evidence="3" id="KW-0547">Nucleotide-binding</keyword>
<evidence type="ECO:0000256" key="4">
    <source>
        <dbReference type="ARBA" id="ARBA00022840"/>
    </source>
</evidence>
<evidence type="ECO:0000256" key="3">
    <source>
        <dbReference type="ARBA" id="ARBA00022741"/>
    </source>
</evidence>
<evidence type="ECO:0000313" key="8">
    <source>
        <dbReference type="EMBL" id="TMI79528.1"/>
    </source>
</evidence>
<name>A0A537J7J8_9BACT</name>
<dbReference type="GO" id="GO:0005524">
    <property type="term" value="F:ATP binding"/>
    <property type="evidence" value="ECO:0007669"/>
    <property type="project" value="UniProtKB-KW"/>
</dbReference>
<comment type="similarity">
    <text evidence="1">Belongs to the class-II aminoacyl-tRNA synthetase family. Type 1 subfamily.</text>
</comment>
<organism evidence="8 9">
    <name type="scientific">Candidatus Segetimicrobium genomatis</name>
    <dbReference type="NCBI Taxonomy" id="2569760"/>
    <lineage>
        <taxon>Bacteria</taxon>
        <taxon>Bacillati</taxon>
        <taxon>Candidatus Sysuimicrobiota</taxon>
        <taxon>Candidatus Sysuimicrobiia</taxon>
        <taxon>Candidatus Sysuimicrobiales</taxon>
        <taxon>Candidatus Segetimicrobiaceae</taxon>
        <taxon>Candidatus Segetimicrobium</taxon>
    </lineage>
</organism>
<dbReference type="PRINTS" id="PR01042">
    <property type="entry name" value="TRNASYNTHASP"/>
</dbReference>
<dbReference type="InterPro" id="IPR045864">
    <property type="entry name" value="aa-tRNA-synth_II/BPL/LPL"/>
</dbReference>
<evidence type="ECO:0000259" key="7">
    <source>
        <dbReference type="Pfam" id="PF00152"/>
    </source>
</evidence>